<gene>
    <name evidence="2" type="ORF">CAUJ_LOCUS6412</name>
</gene>
<accession>A0A8S1H5N9</accession>
<evidence type="ECO:0000313" key="3">
    <source>
        <dbReference type="Proteomes" id="UP000835052"/>
    </source>
</evidence>
<sequence length="192" mass="22148">MRTWLRSVKKKKEEKFLERVLFLDSHPINAFGMKFSVRRTHMREMHAMKFSVSKNILEKSYDNSCLDEAGGVGETEPPPRDSISRTEDHLWTTRRDVGGGNGTLIFRRTSIASGDPTQLENVSRKLDARQLRRRGRPEEDVQQKQVRSPLFFRGSPQAADRLISFPFSGGWILVFYGEKAVTNIQTLSFRMK</sequence>
<feature type="region of interest" description="Disordered" evidence="1">
    <location>
        <begin position="128"/>
        <end position="148"/>
    </location>
</feature>
<dbReference type="Proteomes" id="UP000835052">
    <property type="component" value="Unassembled WGS sequence"/>
</dbReference>
<name>A0A8S1H5N9_9PELO</name>
<evidence type="ECO:0000313" key="2">
    <source>
        <dbReference type="EMBL" id="CAD6190493.1"/>
    </source>
</evidence>
<keyword evidence="3" id="KW-1185">Reference proteome</keyword>
<reference evidence="2" key="1">
    <citation type="submission" date="2020-10" db="EMBL/GenBank/DDBJ databases">
        <authorList>
            <person name="Kikuchi T."/>
        </authorList>
    </citation>
    <scope>NUCLEOTIDE SEQUENCE</scope>
    <source>
        <strain evidence="2">NKZ352</strain>
    </source>
</reference>
<dbReference type="AlphaFoldDB" id="A0A8S1H5N9"/>
<evidence type="ECO:0000256" key="1">
    <source>
        <dbReference type="SAM" id="MobiDB-lite"/>
    </source>
</evidence>
<comment type="caution">
    <text evidence="2">The sequence shown here is derived from an EMBL/GenBank/DDBJ whole genome shotgun (WGS) entry which is preliminary data.</text>
</comment>
<protein>
    <submittedName>
        <fullName evidence="2">Uncharacterized protein</fullName>
    </submittedName>
</protein>
<feature type="compositionally biased region" description="Basic and acidic residues" evidence="1">
    <location>
        <begin position="128"/>
        <end position="142"/>
    </location>
</feature>
<proteinExistence type="predicted"/>
<organism evidence="2 3">
    <name type="scientific">Caenorhabditis auriculariae</name>
    <dbReference type="NCBI Taxonomy" id="2777116"/>
    <lineage>
        <taxon>Eukaryota</taxon>
        <taxon>Metazoa</taxon>
        <taxon>Ecdysozoa</taxon>
        <taxon>Nematoda</taxon>
        <taxon>Chromadorea</taxon>
        <taxon>Rhabditida</taxon>
        <taxon>Rhabditina</taxon>
        <taxon>Rhabditomorpha</taxon>
        <taxon>Rhabditoidea</taxon>
        <taxon>Rhabditidae</taxon>
        <taxon>Peloderinae</taxon>
        <taxon>Caenorhabditis</taxon>
    </lineage>
</organism>
<dbReference type="EMBL" id="CAJGYM010000016">
    <property type="protein sequence ID" value="CAD6190493.1"/>
    <property type="molecule type" value="Genomic_DNA"/>
</dbReference>